<proteinExistence type="predicted"/>
<organism evidence="1 2">
    <name type="scientific">Methylomagnum ishizawai</name>
    <dbReference type="NCBI Taxonomy" id="1760988"/>
    <lineage>
        <taxon>Bacteria</taxon>
        <taxon>Pseudomonadati</taxon>
        <taxon>Pseudomonadota</taxon>
        <taxon>Gammaproteobacteria</taxon>
        <taxon>Methylococcales</taxon>
        <taxon>Methylococcaceae</taxon>
        <taxon>Methylomagnum</taxon>
    </lineage>
</organism>
<evidence type="ECO:0000313" key="2">
    <source>
        <dbReference type="Proteomes" id="UP000192923"/>
    </source>
</evidence>
<dbReference type="STRING" id="1760988.SAMN02949497_3935"/>
<gene>
    <name evidence="1" type="ORF">SAMN02949497_3935</name>
</gene>
<name>A0A1Y6D9Z8_9GAMM</name>
<evidence type="ECO:0000313" key="1">
    <source>
        <dbReference type="EMBL" id="SMF96535.1"/>
    </source>
</evidence>
<dbReference type="Proteomes" id="UP000192923">
    <property type="component" value="Unassembled WGS sequence"/>
</dbReference>
<dbReference type="RefSeq" id="WP_176225299.1">
    <property type="nucleotide sequence ID" value="NZ_FXAM01000001.1"/>
</dbReference>
<accession>A0A1Y6D9Z8</accession>
<dbReference type="AlphaFoldDB" id="A0A1Y6D9Z8"/>
<sequence>MAKVTRLPTKRPLPPGALNRDEIHALTEAANIIKWARNKCREGTALHAELAIAYKTLQSAICSWLDMIEGGGP</sequence>
<dbReference type="EMBL" id="FXAM01000001">
    <property type="protein sequence ID" value="SMF96535.1"/>
    <property type="molecule type" value="Genomic_DNA"/>
</dbReference>
<protein>
    <submittedName>
        <fullName evidence="1">Uncharacterized protein</fullName>
    </submittedName>
</protein>
<keyword evidence="2" id="KW-1185">Reference proteome</keyword>
<reference evidence="1 2" key="1">
    <citation type="submission" date="2016-12" db="EMBL/GenBank/DDBJ databases">
        <authorList>
            <person name="Song W.-J."/>
            <person name="Kurnit D.M."/>
        </authorList>
    </citation>
    <scope>NUCLEOTIDE SEQUENCE [LARGE SCALE GENOMIC DNA]</scope>
    <source>
        <strain evidence="1 2">175</strain>
    </source>
</reference>